<dbReference type="InterPro" id="IPR000713">
    <property type="entry name" value="Mur_ligase_N"/>
</dbReference>
<keyword evidence="9" id="KW-1133">Transmembrane helix</keyword>
<keyword evidence="14" id="KW-1185">Reference proteome</keyword>
<comment type="subcellular location">
    <subcellularLocation>
        <location evidence="1">Cytoplasm</location>
    </subcellularLocation>
</comment>
<keyword evidence="9" id="KW-0812">Transmembrane</keyword>
<dbReference type="InterPro" id="IPR050061">
    <property type="entry name" value="MurCDEF_pg_biosynth"/>
</dbReference>
<dbReference type="SUPFAM" id="SSF53623">
    <property type="entry name" value="MurD-like peptide ligases, catalytic domain"/>
    <property type="match status" value="1"/>
</dbReference>
<feature type="domain" description="Mur ligase C-terminal" evidence="11">
    <location>
        <begin position="423"/>
        <end position="540"/>
    </location>
</feature>
<evidence type="ECO:0000256" key="8">
    <source>
        <dbReference type="ARBA" id="ARBA00047833"/>
    </source>
</evidence>
<dbReference type="EMBL" id="CM017879">
    <property type="protein sequence ID" value="KAG1359281.1"/>
    <property type="molecule type" value="Genomic_DNA"/>
</dbReference>
<evidence type="ECO:0000256" key="1">
    <source>
        <dbReference type="ARBA" id="ARBA00004496"/>
    </source>
</evidence>
<dbReference type="Pfam" id="PF08245">
    <property type="entry name" value="Mur_ligase_M"/>
    <property type="match status" value="1"/>
</dbReference>
<evidence type="ECO:0000256" key="3">
    <source>
        <dbReference type="ARBA" id="ARBA00012211"/>
    </source>
</evidence>
<evidence type="ECO:0000256" key="4">
    <source>
        <dbReference type="ARBA" id="ARBA00022490"/>
    </source>
</evidence>
<sequence length="638" mass="69659">MGSRVLLATANGRPPAVPTWPKQGPATPILCAGFSCRRRGRAVPLHARGSASRGQCAPLEAKGADTNTEVLVALNGAEEGKKKKGWIHFVGIGGSGLSALALLALKQGFEVSGSDIMWSIFMDELHKAGARLSIGHSASNMERNAGSGLPDVVVVSSAIPADNEEIVHAKLMEIPIYKRDDWLRKITDKYRVIAISGTHGKTTTTAMLSYVLGAMGDDLIAVVGANVPQFSGGNIISGSGPNFVLEADEYDSCFLGLSPYIAVVTNVEWDHVDVFEDEEAVQNIFRRFVRQIKTGGHLILCGDCAGAYALLNESREATVSCNVISTSTISNHGYSITTYGLSSKNDWHASSITPNSQGGQDYVLYYKACRIAYISLMLPGVHNVLNSLAVFATVAALVNDRHCVHETINSVRNHLRKFEGVSRRFELIGKVNGCQIYDDYAHHPTEIHAVLQAARQKFPLEPIWVVFQPHTFSRLAALMKDFATVLSDADYVIITETYAARETNNWNSSESHLATLIRGPSTEYIPRLEDVIDKLVFEIPSNIYQDTIILTLGPGDVATVGPELLRRLQKDHKISDSGGIYVRISPSVIFLISLSLFSFTVRCFVLQAYWKATADLGLAWDDLARYASQPQLESSFEL</sequence>
<dbReference type="GO" id="GO:0005737">
    <property type="term" value="C:cytoplasm"/>
    <property type="evidence" value="ECO:0007669"/>
    <property type="project" value="UniProtKB-SubCell"/>
</dbReference>
<name>A0A8K0II71_COCNU</name>
<comment type="catalytic activity">
    <reaction evidence="8">
        <text>UDP-N-acetyl-alpha-D-muramate + L-alanine + ATP = UDP-N-acetyl-alpha-D-muramoyl-L-alanine + ADP + phosphate + H(+)</text>
        <dbReference type="Rhea" id="RHEA:23372"/>
        <dbReference type="ChEBI" id="CHEBI:15378"/>
        <dbReference type="ChEBI" id="CHEBI:30616"/>
        <dbReference type="ChEBI" id="CHEBI:43474"/>
        <dbReference type="ChEBI" id="CHEBI:57972"/>
        <dbReference type="ChEBI" id="CHEBI:70757"/>
        <dbReference type="ChEBI" id="CHEBI:83898"/>
        <dbReference type="ChEBI" id="CHEBI:456216"/>
        <dbReference type="EC" id="6.3.2.8"/>
    </reaction>
</comment>
<accession>A0A8K0II71</accession>
<dbReference type="SUPFAM" id="SSF51984">
    <property type="entry name" value="MurCD N-terminal domain"/>
    <property type="match status" value="1"/>
</dbReference>
<evidence type="ECO:0000256" key="7">
    <source>
        <dbReference type="ARBA" id="ARBA00022840"/>
    </source>
</evidence>
<feature type="domain" description="Mur ligase central" evidence="12">
    <location>
        <begin position="195"/>
        <end position="393"/>
    </location>
</feature>
<dbReference type="InterPro" id="IPR005758">
    <property type="entry name" value="UDP-N-AcMur_Ala_ligase_MurC"/>
</dbReference>
<reference evidence="13" key="2">
    <citation type="submission" date="2019-07" db="EMBL/GenBank/DDBJ databases">
        <authorList>
            <person name="Yang Y."/>
            <person name="Bocs S."/>
            <person name="Baudouin L."/>
        </authorList>
    </citation>
    <scope>NUCLEOTIDE SEQUENCE</scope>
    <source>
        <tissue evidence="13">Spear leaf of Hainan Tall coconut</tissue>
    </source>
</reference>
<keyword evidence="9" id="KW-0472">Membrane</keyword>
<evidence type="ECO:0000256" key="2">
    <source>
        <dbReference type="ARBA" id="ARBA00004752"/>
    </source>
</evidence>
<comment type="pathway">
    <text evidence="2">Cell wall biogenesis; peptidoglycan biosynthesis.</text>
</comment>
<dbReference type="Pfam" id="PF02875">
    <property type="entry name" value="Mur_ligase_C"/>
    <property type="match status" value="1"/>
</dbReference>
<organism evidence="13 14">
    <name type="scientific">Cocos nucifera</name>
    <name type="common">Coconut palm</name>
    <dbReference type="NCBI Taxonomy" id="13894"/>
    <lineage>
        <taxon>Eukaryota</taxon>
        <taxon>Viridiplantae</taxon>
        <taxon>Streptophyta</taxon>
        <taxon>Embryophyta</taxon>
        <taxon>Tracheophyta</taxon>
        <taxon>Spermatophyta</taxon>
        <taxon>Magnoliopsida</taxon>
        <taxon>Liliopsida</taxon>
        <taxon>Arecaceae</taxon>
        <taxon>Arecoideae</taxon>
        <taxon>Cocoseae</taxon>
        <taxon>Attaleinae</taxon>
        <taxon>Cocos</taxon>
    </lineage>
</organism>
<gene>
    <name evidence="13" type="ORF">COCNU_08G007270</name>
</gene>
<evidence type="ECO:0000313" key="13">
    <source>
        <dbReference type="EMBL" id="KAG1359281.1"/>
    </source>
</evidence>
<keyword evidence="5 13" id="KW-0436">Ligase</keyword>
<evidence type="ECO:0000259" key="10">
    <source>
        <dbReference type="Pfam" id="PF01225"/>
    </source>
</evidence>
<reference evidence="13" key="1">
    <citation type="journal article" date="2017" name="Gigascience">
        <title>The genome draft of coconut (Cocos nucifera).</title>
        <authorList>
            <person name="Xiao Y."/>
            <person name="Xu P."/>
            <person name="Fan H."/>
            <person name="Baudouin L."/>
            <person name="Xia W."/>
            <person name="Bocs S."/>
            <person name="Xu J."/>
            <person name="Li Q."/>
            <person name="Guo A."/>
            <person name="Zhou L."/>
            <person name="Li J."/>
            <person name="Wu Y."/>
            <person name="Ma Z."/>
            <person name="Armero A."/>
            <person name="Issali A.E."/>
            <person name="Liu N."/>
            <person name="Peng M."/>
            <person name="Yang Y."/>
        </authorList>
    </citation>
    <scope>NUCLEOTIDE SEQUENCE</scope>
    <source>
        <tissue evidence="13">Spear leaf of Hainan Tall coconut</tissue>
    </source>
</reference>
<dbReference type="PANTHER" id="PTHR43445:SF3">
    <property type="entry name" value="UDP-N-ACETYLMURAMATE--L-ALANINE LIGASE"/>
    <property type="match status" value="1"/>
</dbReference>
<dbReference type="PANTHER" id="PTHR43445">
    <property type="entry name" value="UDP-N-ACETYLMURAMATE--L-ALANINE LIGASE-RELATED"/>
    <property type="match status" value="1"/>
</dbReference>
<evidence type="ECO:0000256" key="9">
    <source>
        <dbReference type="SAM" id="Phobius"/>
    </source>
</evidence>
<keyword evidence="6" id="KW-0547">Nucleotide-binding</keyword>
<evidence type="ECO:0000256" key="6">
    <source>
        <dbReference type="ARBA" id="ARBA00022741"/>
    </source>
</evidence>
<dbReference type="Gene3D" id="3.40.50.720">
    <property type="entry name" value="NAD(P)-binding Rossmann-like Domain"/>
    <property type="match status" value="1"/>
</dbReference>
<dbReference type="InterPro" id="IPR004101">
    <property type="entry name" value="Mur_ligase_C"/>
</dbReference>
<dbReference type="UniPathway" id="UPA00219"/>
<comment type="caution">
    <text evidence="13">The sequence shown here is derived from an EMBL/GenBank/DDBJ whole genome shotgun (WGS) entry which is preliminary data.</text>
</comment>
<evidence type="ECO:0000313" key="14">
    <source>
        <dbReference type="Proteomes" id="UP000797356"/>
    </source>
</evidence>
<dbReference type="InterPro" id="IPR036615">
    <property type="entry name" value="Mur_ligase_C_dom_sf"/>
</dbReference>
<dbReference type="EC" id="6.3.2.8" evidence="3"/>
<dbReference type="InterPro" id="IPR013221">
    <property type="entry name" value="Mur_ligase_cen"/>
</dbReference>
<evidence type="ECO:0000259" key="12">
    <source>
        <dbReference type="Pfam" id="PF08245"/>
    </source>
</evidence>
<feature type="transmembrane region" description="Helical" evidence="9">
    <location>
        <begin position="580"/>
        <end position="601"/>
    </location>
</feature>
<dbReference type="NCBIfam" id="TIGR01082">
    <property type="entry name" value="murC"/>
    <property type="match status" value="1"/>
</dbReference>
<dbReference type="GO" id="GO:0005524">
    <property type="term" value="F:ATP binding"/>
    <property type="evidence" value="ECO:0007669"/>
    <property type="project" value="UniProtKB-KW"/>
</dbReference>
<evidence type="ECO:0000256" key="5">
    <source>
        <dbReference type="ARBA" id="ARBA00022598"/>
    </source>
</evidence>
<keyword evidence="7" id="KW-0067">ATP-binding</keyword>
<dbReference type="GO" id="GO:0008763">
    <property type="term" value="F:UDP-N-acetylmuramate-L-alanine ligase activity"/>
    <property type="evidence" value="ECO:0007669"/>
    <property type="project" value="UniProtKB-EC"/>
</dbReference>
<keyword evidence="4" id="KW-0963">Cytoplasm</keyword>
<dbReference type="Gene3D" id="3.90.190.20">
    <property type="entry name" value="Mur ligase, C-terminal domain"/>
    <property type="match status" value="1"/>
</dbReference>
<proteinExistence type="inferred from homology"/>
<dbReference type="AlphaFoldDB" id="A0A8K0II71"/>
<dbReference type="HAMAP" id="MF_00046">
    <property type="entry name" value="MurC"/>
    <property type="match status" value="1"/>
</dbReference>
<dbReference type="Pfam" id="PF01225">
    <property type="entry name" value="Mur_ligase"/>
    <property type="match status" value="1"/>
</dbReference>
<dbReference type="Gene3D" id="3.40.1190.10">
    <property type="entry name" value="Mur-like, catalytic domain"/>
    <property type="match status" value="1"/>
</dbReference>
<dbReference type="Proteomes" id="UP000797356">
    <property type="component" value="Chromosome 8"/>
</dbReference>
<feature type="domain" description="Mur ligase N-terminal catalytic" evidence="10">
    <location>
        <begin position="87"/>
        <end position="190"/>
    </location>
</feature>
<dbReference type="SUPFAM" id="SSF53244">
    <property type="entry name" value="MurD-like peptide ligases, peptide-binding domain"/>
    <property type="match status" value="1"/>
</dbReference>
<protein>
    <recommendedName>
        <fullName evidence="3">UDP-N-acetylmuramate--L-alanine ligase</fullName>
        <ecNumber evidence="3">6.3.2.8</ecNumber>
    </recommendedName>
</protein>
<dbReference type="InterPro" id="IPR036565">
    <property type="entry name" value="Mur-like_cat_sf"/>
</dbReference>
<evidence type="ECO:0000259" key="11">
    <source>
        <dbReference type="Pfam" id="PF02875"/>
    </source>
</evidence>
<dbReference type="OrthoDB" id="2017219at2759"/>